<dbReference type="SUPFAM" id="SSF143456">
    <property type="entry name" value="VC0467-like"/>
    <property type="match status" value="1"/>
</dbReference>
<protein>
    <recommendedName>
        <fullName evidence="2">UPF0301 protein L490_4227</fullName>
    </recommendedName>
</protein>
<accession>A0ABR4RIJ1</accession>
<evidence type="ECO:0000256" key="2">
    <source>
        <dbReference type="HAMAP-Rule" id="MF_00758"/>
    </source>
</evidence>
<dbReference type="Pfam" id="PF02622">
    <property type="entry name" value="DUF179"/>
    <property type="match status" value="1"/>
</dbReference>
<dbReference type="NCBIfam" id="NF001267">
    <property type="entry name" value="PRK00228.1-2"/>
    <property type="match status" value="1"/>
</dbReference>
<feature type="region of interest" description="Disordered" evidence="3">
    <location>
        <begin position="21"/>
        <end position="41"/>
    </location>
</feature>
<evidence type="ECO:0000313" key="5">
    <source>
        <dbReference type="Proteomes" id="UP000025756"/>
    </source>
</evidence>
<reference evidence="4 5" key="1">
    <citation type="submission" date="2014-03" db="EMBL/GenBank/DDBJ databases">
        <title>Genome sequence of Bordetella bronchiseptica.</title>
        <authorList>
            <person name="Harvill E."/>
            <person name="Goodfield L.L."/>
            <person name="Ivanov Y.V."/>
            <person name="Meyer J.A."/>
            <person name="Muse S.J."/>
            <person name="Jacobs N."/>
            <person name="Bendor L."/>
            <person name="Smallridge W.E."/>
            <person name="Brinkac L.M."/>
            <person name="Sanka R."/>
            <person name="Kim M."/>
            <person name="Losada L."/>
        </authorList>
    </citation>
    <scope>NUCLEOTIDE SEQUENCE [LARGE SCALE GENOMIC DNA]</scope>
    <source>
        <strain evidence="4 5">00-P-2796</strain>
    </source>
</reference>
<name>A0ABR4RIJ1_BORBO</name>
<keyword evidence="5" id="KW-1185">Reference proteome</keyword>
<dbReference type="EMBL" id="JGWH01000051">
    <property type="protein sequence ID" value="KCV36799.1"/>
    <property type="molecule type" value="Genomic_DNA"/>
</dbReference>
<organism evidence="4 5">
    <name type="scientific">Bordetella bronchiseptica 00-P-2796</name>
    <dbReference type="NCBI Taxonomy" id="1331199"/>
    <lineage>
        <taxon>Bacteria</taxon>
        <taxon>Pseudomonadati</taxon>
        <taxon>Pseudomonadota</taxon>
        <taxon>Betaproteobacteria</taxon>
        <taxon>Burkholderiales</taxon>
        <taxon>Alcaligenaceae</taxon>
        <taxon>Bordetella</taxon>
    </lineage>
</organism>
<dbReference type="HAMAP" id="MF_00758">
    <property type="entry name" value="UPF0301"/>
    <property type="match status" value="1"/>
</dbReference>
<dbReference type="Proteomes" id="UP000025756">
    <property type="component" value="Unassembled WGS sequence"/>
</dbReference>
<sequence>MMAAPAAAFAGLPRLSRLPATKGAAMTDSHRPDADDIPDDDELSTDFSNQFLLAMPGVVEGSLAGTVIYICEHTRRGALGLVINRPTDLTLATLFERIDLKLEIGPVKDEMVFFGGPVQTDRGFVLHAPAGDYTSSINLGELALTTSRDVLQAVADGNGPARMLVTLGYAGWGAGQLESEMAQNSWLSVGADSHIIFDVAPEDRYPAALKLLGVDPVMLAGGAGHA</sequence>
<evidence type="ECO:0000313" key="4">
    <source>
        <dbReference type="EMBL" id="KCV36799.1"/>
    </source>
</evidence>
<dbReference type="InterPro" id="IPR003774">
    <property type="entry name" value="AlgH-like"/>
</dbReference>
<evidence type="ECO:0000256" key="1">
    <source>
        <dbReference type="ARBA" id="ARBA00009600"/>
    </source>
</evidence>
<comment type="caution">
    <text evidence="4">The sequence shown here is derived from an EMBL/GenBank/DDBJ whole genome shotgun (WGS) entry which is preliminary data.</text>
</comment>
<dbReference type="Gene3D" id="3.40.1740.10">
    <property type="entry name" value="VC0467-like"/>
    <property type="match status" value="1"/>
</dbReference>
<dbReference type="NCBIfam" id="NF001266">
    <property type="entry name" value="PRK00228.1-1"/>
    <property type="match status" value="1"/>
</dbReference>
<comment type="similarity">
    <text evidence="1 2">Belongs to the UPF0301 (AlgH) family.</text>
</comment>
<gene>
    <name evidence="4" type="ORF">L490_4227</name>
</gene>
<dbReference type="PANTHER" id="PTHR30327:SF1">
    <property type="entry name" value="UPF0301 PROTEIN YQGE"/>
    <property type="match status" value="1"/>
</dbReference>
<evidence type="ECO:0000256" key="3">
    <source>
        <dbReference type="SAM" id="MobiDB-lite"/>
    </source>
</evidence>
<proteinExistence type="inferred from homology"/>
<dbReference type="PANTHER" id="PTHR30327">
    <property type="entry name" value="UNCHARACTERIZED PROTEIN YQGE"/>
    <property type="match status" value="1"/>
</dbReference>